<reference evidence="5" key="1">
    <citation type="journal article" date="2019" name="Int. J. Syst. Evol. Microbiol.">
        <title>The Global Catalogue of Microorganisms (GCM) 10K type strain sequencing project: providing services to taxonomists for standard genome sequencing and annotation.</title>
        <authorList>
            <consortium name="The Broad Institute Genomics Platform"/>
            <consortium name="The Broad Institute Genome Sequencing Center for Infectious Disease"/>
            <person name="Wu L."/>
            <person name="Ma J."/>
        </authorList>
    </citation>
    <scope>NUCLEOTIDE SEQUENCE [LARGE SCALE GENOMIC DNA]</scope>
    <source>
        <strain evidence="5">CECT 8482</strain>
    </source>
</reference>
<name>A0ABT8D963_9RHOB</name>
<dbReference type="Proteomes" id="UP001243846">
    <property type="component" value="Unassembled WGS sequence"/>
</dbReference>
<evidence type="ECO:0000259" key="3">
    <source>
        <dbReference type="Pfam" id="PF13600"/>
    </source>
</evidence>
<dbReference type="Pfam" id="PF13600">
    <property type="entry name" value="DUF4140"/>
    <property type="match status" value="1"/>
</dbReference>
<dbReference type="EMBL" id="JAUFRC010000001">
    <property type="protein sequence ID" value="MDN3712801.1"/>
    <property type="molecule type" value="Genomic_DNA"/>
</dbReference>
<evidence type="ECO:0000256" key="1">
    <source>
        <dbReference type="SAM" id="MobiDB-lite"/>
    </source>
</evidence>
<feature type="domain" description="DUF4140" evidence="3">
    <location>
        <begin position="31"/>
        <end position="85"/>
    </location>
</feature>
<evidence type="ECO:0000256" key="2">
    <source>
        <dbReference type="SAM" id="SignalP"/>
    </source>
</evidence>
<keyword evidence="5" id="KW-1185">Reference proteome</keyword>
<keyword evidence="2" id="KW-0732">Signal</keyword>
<comment type="caution">
    <text evidence="4">The sequence shown here is derived from an EMBL/GenBank/DDBJ whole genome shotgun (WGS) entry which is preliminary data.</text>
</comment>
<dbReference type="RefSeq" id="WP_377786683.1">
    <property type="nucleotide sequence ID" value="NZ_JBHUOC010000001.1"/>
</dbReference>
<gene>
    <name evidence="4" type="ORF">QWZ10_15430</name>
</gene>
<feature type="region of interest" description="Disordered" evidence="1">
    <location>
        <begin position="86"/>
        <end position="119"/>
    </location>
</feature>
<feature type="compositionally biased region" description="Polar residues" evidence="1">
    <location>
        <begin position="104"/>
        <end position="119"/>
    </location>
</feature>
<proteinExistence type="predicted"/>
<dbReference type="InterPro" id="IPR025554">
    <property type="entry name" value="DUF4140"/>
</dbReference>
<feature type="signal peptide" evidence="2">
    <location>
        <begin position="1"/>
        <end position="19"/>
    </location>
</feature>
<accession>A0ABT8D963</accession>
<feature type="chain" id="PRO_5045174154" evidence="2">
    <location>
        <begin position="20"/>
        <end position="119"/>
    </location>
</feature>
<protein>
    <submittedName>
        <fullName evidence="4">DUF4140 domain-containing protein</fullName>
    </submittedName>
</protein>
<evidence type="ECO:0000313" key="4">
    <source>
        <dbReference type="EMBL" id="MDN3712801.1"/>
    </source>
</evidence>
<sequence length="119" mass="12303">MRFFLISTAVAALCSPAFADQIETAAPVREVTVFPWGASVTRSAELTVPAGKHELVIPGLPEGTDPATLRVTADGAVLGAVSLQEGRALPSDAGKTPRLRQPRPRSTGSKPPCSSVTPA</sequence>
<organism evidence="4 5">
    <name type="scientific">Paracoccus cavernae</name>
    <dbReference type="NCBI Taxonomy" id="1571207"/>
    <lineage>
        <taxon>Bacteria</taxon>
        <taxon>Pseudomonadati</taxon>
        <taxon>Pseudomonadota</taxon>
        <taxon>Alphaproteobacteria</taxon>
        <taxon>Rhodobacterales</taxon>
        <taxon>Paracoccaceae</taxon>
        <taxon>Paracoccus</taxon>
    </lineage>
</organism>
<evidence type="ECO:0000313" key="5">
    <source>
        <dbReference type="Proteomes" id="UP001243846"/>
    </source>
</evidence>